<proteinExistence type="inferred from homology"/>
<dbReference type="eggNOG" id="COG4894">
    <property type="taxonomic scope" value="Bacteria"/>
</dbReference>
<dbReference type="InterPro" id="IPR007612">
    <property type="entry name" value="LOR"/>
</dbReference>
<organism evidence="2 3">
    <name type="scientific">Gemmatirosa kalamazoonensis</name>
    <dbReference type="NCBI Taxonomy" id="861299"/>
    <lineage>
        <taxon>Bacteria</taxon>
        <taxon>Pseudomonadati</taxon>
        <taxon>Gemmatimonadota</taxon>
        <taxon>Gemmatimonadia</taxon>
        <taxon>Gemmatimonadales</taxon>
        <taxon>Gemmatimonadaceae</taxon>
        <taxon>Gemmatirosa</taxon>
    </lineage>
</organism>
<reference evidence="2 3" key="1">
    <citation type="journal article" date="2014" name="Genome Announc.">
        <title>Genome Sequence and Methylome of Soil Bacterium Gemmatirosa kalamazoonensis KBS708T, a Member of the Rarely Cultivated Gemmatimonadetes Phylum.</title>
        <authorList>
            <person name="Debruyn J.M."/>
            <person name="Radosevich M."/>
            <person name="Wommack K.E."/>
            <person name="Polson S.W."/>
            <person name="Hauser L.J."/>
            <person name="Fawaz M.N."/>
            <person name="Korlach J."/>
            <person name="Tsai Y.C."/>
        </authorList>
    </citation>
    <scope>NUCLEOTIDE SEQUENCE [LARGE SCALE GENOMIC DNA]</scope>
    <source>
        <strain evidence="2 3">KBS708</strain>
    </source>
</reference>
<dbReference type="Gene3D" id="2.40.160.200">
    <property type="entry name" value="LURP1-related"/>
    <property type="match status" value="1"/>
</dbReference>
<dbReference type="AlphaFoldDB" id="W0RBU1"/>
<dbReference type="InterPro" id="IPR025659">
    <property type="entry name" value="Tubby-like_C"/>
</dbReference>
<dbReference type="OrthoDB" id="652307at2"/>
<keyword evidence="3" id="KW-1185">Reference proteome</keyword>
<dbReference type="STRING" id="861299.J421_0709"/>
<comment type="similarity">
    <text evidence="1">Belongs to the LOR family.</text>
</comment>
<evidence type="ECO:0000313" key="2">
    <source>
        <dbReference type="EMBL" id="AHG88246.1"/>
    </source>
</evidence>
<dbReference type="Proteomes" id="UP000019151">
    <property type="component" value="Chromosome"/>
</dbReference>
<evidence type="ECO:0000313" key="3">
    <source>
        <dbReference type="Proteomes" id="UP000019151"/>
    </source>
</evidence>
<dbReference type="Pfam" id="PF04525">
    <property type="entry name" value="LOR"/>
    <property type="match status" value="1"/>
</dbReference>
<dbReference type="PANTHER" id="PTHR31087:SF161">
    <property type="entry name" value="TUBBY C 2 FAMILY PROTEIN"/>
    <property type="match status" value="1"/>
</dbReference>
<dbReference type="HOGENOM" id="CLU_108507_1_0_0"/>
<dbReference type="PANTHER" id="PTHR31087">
    <property type="match status" value="1"/>
</dbReference>
<dbReference type="KEGG" id="gba:J421_0709"/>
<sequence>MRYVLRQKLLSWGDDFTVRDEAGNDVFLVDGKAFSFGDQLAFRDMAGNELAFIKQKVFNWSPTYEIWRDGRLAAVVKRELFSFFHHRFTVDVPGPDDLEAEGDLVDHEYELRRGERVAAVVSKRWFTWADTYGIDVADGEDDVLVLASAVVIDLACHPDDGKRH</sequence>
<gene>
    <name evidence="2" type="ORF">J421_0709</name>
</gene>
<dbReference type="RefSeq" id="WP_025409791.1">
    <property type="nucleotide sequence ID" value="NZ_CP007128.1"/>
</dbReference>
<dbReference type="InParanoid" id="W0RBU1"/>
<dbReference type="EMBL" id="CP007128">
    <property type="protein sequence ID" value="AHG88246.1"/>
    <property type="molecule type" value="Genomic_DNA"/>
</dbReference>
<evidence type="ECO:0008006" key="4">
    <source>
        <dbReference type="Google" id="ProtNLM"/>
    </source>
</evidence>
<dbReference type="InterPro" id="IPR038595">
    <property type="entry name" value="LOR_sf"/>
</dbReference>
<accession>W0RBU1</accession>
<evidence type="ECO:0000256" key="1">
    <source>
        <dbReference type="ARBA" id="ARBA00005437"/>
    </source>
</evidence>
<name>W0RBU1_9BACT</name>
<protein>
    <recommendedName>
        <fullName evidence="4">YxjI</fullName>
    </recommendedName>
</protein>
<dbReference type="SUPFAM" id="SSF54518">
    <property type="entry name" value="Tubby C-terminal domain-like"/>
    <property type="match status" value="1"/>
</dbReference>
<dbReference type="FunCoup" id="W0RBU1">
    <property type="interactions" value="1"/>
</dbReference>